<dbReference type="KEGG" id="apuu:APUU_61043S"/>
<dbReference type="OrthoDB" id="2498029at2759"/>
<evidence type="ECO:0000256" key="2">
    <source>
        <dbReference type="SAM" id="MobiDB-lite"/>
    </source>
</evidence>
<feature type="region of interest" description="Disordered" evidence="2">
    <location>
        <begin position="244"/>
        <end position="268"/>
    </location>
</feature>
<reference evidence="4" key="1">
    <citation type="submission" date="2021-01" db="EMBL/GenBank/DDBJ databases">
        <authorList>
            <consortium name="Aspergillus puulaauensis MK2 genome sequencing consortium"/>
            <person name="Kazuki M."/>
            <person name="Futagami T."/>
        </authorList>
    </citation>
    <scope>NUCLEOTIDE SEQUENCE</scope>
    <source>
        <strain evidence="4">MK2</strain>
    </source>
</reference>
<dbReference type="InterPro" id="IPR029058">
    <property type="entry name" value="AB_hydrolase_fold"/>
</dbReference>
<dbReference type="Proteomes" id="UP000654913">
    <property type="component" value="Chromosome 6"/>
</dbReference>
<dbReference type="Gene3D" id="3.40.50.1820">
    <property type="entry name" value="alpha/beta hydrolase"/>
    <property type="match status" value="1"/>
</dbReference>
<dbReference type="Gene3D" id="1.10.10.800">
    <property type="match status" value="1"/>
</dbReference>
<sequence length="295" mass="32427">MVHQDVGFKTIDGLTLRGWLYPSNATGRGPAVILTPGFACVKEMFIPEVAEAFQQAGITALTYDPRCTGHSDGHPRQELDPNAQVSDYSDALGFLAAQPSVDPARIAFWGFSFAAIVALCAAALDKRACAVIACCPLTDYSFDGKKTKVLAKAFKDRESQLMGNEPFALPILTEKGESPAGFGGVTDPENYRLIQNAFRAAPSYQNRATIQSYYKIAAWNPLGLVPMVAPTPCFMLTPENDRISKPEEQEKAFDSIPGDRKQRHVEHGKGHMDILSGESFSMLMRMQVEFLNKEW</sequence>
<evidence type="ECO:0000313" key="4">
    <source>
        <dbReference type="EMBL" id="BCS27995.1"/>
    </source>
</evidence>
<dbReference type="PANTHER" id="PTHR47751">
    <property type="entry name" value="SUPERFAMILY HYDROLASE, PUTATIVE (AFU_ORTHOLOGUE AFUA_2G16580)-RELATED"/>
    <property type="match status" value="1"/>
</dbReference>
<reference evidence="4" key="2">
    <citation type="submission" date="2021-02" db="EMBL/GenBank/DDBJ databases">
        <title>Aspergillus puulaauensis MK2 genome sequence.</title>
        <authorList>
            <person name="Futagami T."/>
            <person name="Mori K."/>
            <person name="Kadooka C."/>
            <person name="Tanaka T."/>
        </authorList>
    </citation>
    <scope>NUCLEOTIDE SEQUENCE</scope>
    <source>
        <strain evidence="4">MK2</strain>
    </source>
</reference>
<dbReference type="InterPro" id="IPR051411">
    <property type="entry name" value="Polyketide_trans_af380"/>
</dbReference>
<dbReference type="SUPFAM" id="SSF53474">
    <property type="entry name" value="alpha/beta-Hydrolases"/>
    <property type="match status" value="1"/>
</dbReference>
<dbReference type="EMBL" id="AP024448">
    <property type="protein sequence ID" value="BCS27995.1"/>
    <property type="molecule type" value="Genomic_DNA"/>
</dbReference>
<dbReference type="Pfam" id="PF12697">
    <property type="entry name" value="Abhydrolase_6"/>
    <property type="match status" value="1"/>
</dbReference>
<gene>
    <name evidence="4" type="ORF">APUU_61043S</name>
</gene>
<dbReference type="RefSeq" id="XP_041560181.1">
    <property type="nucleotide sequence ID" value="XM_041694341.1"/>
</dbReference>
<dbReference type="InterPro" id="IPR000073">
    <property type="entry name" value="AB_hydrolase_1"/>
</dbReference>
<dbReference type="PANTHER" id="PTHR47751:SF2">
    <property type="entry name" value="DLTD N-TERMINAL DOMAIN PROTEIN (AFU_ORTHOLOGUE AFUA_8G00380)-RELATED"/>
    <property type="match status" value="1"/>
</dbReference>
<protein>
    <recommendedName>
        <fullName evidence="3">AB hydrolase-1 domain-containing protein</fullName>
    </recommendedName>
</protein>
<feature type="domain" description="AB hydrolase-1" evidence="3">
    <location>
        <begin position="32"/>
        <end position="274"/>
    </location>
</feature>
<organism evidence="4 5">
    <name type="scientific">Aspergillus puulaauensis</name>
    <dbReference type="NCBI Taxonomy" id="1220207"/>
    <lineage>
        <taxon>Eukaryota</taxon>
        <taxon>Fungi</taxon>
        <taxon>Dikarya</taxon>
        <taxon>Ascomycota</taxon>
        <taxon>Pezizomycotina</taxon>
        <taxon>Eurotiomycetes</taxon>
        <taxon>Eurotiomycetidae</taxon>
        <taxon>Eurotiales</taxon>
        <taxon>Aspergillaceae</taxon>
        <taxon>Aspergillus</taxon>
    </lineage>
</organism>
<dbReference type="AlphaFoldDB" id="A0A7R7XUL0"/>
<name>A0A7R7XUL0_9EURO</name>
<evidence type="ECO:0000259" key="3">
    <source>
        <dbReference type="Pfam" id="PF12697"/>
    </source>
</evidence>
<evidence type="ECO:0000256" key="1">
    <source>
        <dbReference type="ARBA" id="ARBA00029464"/>
    </source>
</evidence>
<keyword evidence="5" id="KW-1185">Reference proteome</keyword>
<proteinExistence type="inferred from homology"/>
<accession>A0A7R7XUL0</accession>
<dbReference type="GeneID" id="64977992"/>
<comment type="similarity">
    <text evidence="1">Belongs to the polyketide transferase af380 family.</text>
</comment>
<evidence type="ECO:0000313" key="5">
    <source>
        <dbReference type="Proteomes" id="UP000654913"/>
    </source>
</evidence>